<dbReference type="InterPro" id="IPR036864">
    <property type="entry name" value="Zn2-C6_fun-type_DNA-bd_sf"/>
</dbReference>
<keyword evidence="1" id="KW-0539">Nucleus</keyword>
<organism evidence="4 5">
    <name type="scientific">Diplocarpon rosae</name>
    <dbReference type="NCBI Taxonomy" id="946125"/>
    <lineage>
        <taxon>Eukaryota</taxon>
        <taxon>Fungi</taxon>
        <taxon>Dikarya</taxon>
        <taxon>Ascomycota</taxon>
        <taxon>Pezizomycotina</taxon>
        <taxon>Leotiomycetes</taxon>
        <taxon>Helotiales</taxon>
        <taxon>Drepanopezizaceae</taxon>
        <taxon>Diplocarpon</taxon>
    </lineage>
</organism>
<dbReference type="Pfam" id="PF00172">
    <property type="entry name" value="Zn_clus"/>
    <property type="match status" value="1"/>
</dbReference>
<dbReference type="InterPro" id="IPR021858">
    <property type="entry name" value="Fun_TF"/>
</dbReference>
<dbReference type="AlphaFoldDB" id="A0AAD9T6F0"/>
<dbReference type="GO" id="GO:0000981">
    <property type="term" value="F:DNA-binding transcription factor activity, RNA polymerase II-specific"/>
    <property type="evidence" value="ECO:0007669"/>
    <property type="project" value="InterPro"/>
</dbReference>
<proteinExistence type="predicted"/>
<sequence>MVNTGKPSRGCYMCRERRIKCDEGKPHCMKCQKSKRICPGYRDTNELKLRGNSKSAKKKTSQQGSPDRSANTKTQPGDATHDGLFTAPPSFSSSPVSVLHSRHNSDASMSFQSFIGSQASSVYPHQQHNICVGHMITPLAQQACCYFLTNFVLIPETGTMRGYLDFIIPLLNQRTPPRSLLVAFSAVTLAALAARPSSKALLPTAGLLYRKALKEINSALQDQKHASSDSTLASVMLMASFEQIIPSPVLSDWNPQRLCPSRLKTRGWSSHIDGAVAVIKHRASEQLQTPFGKELFIAVRAHMTLHCIANSKSVDTAVDWMSVSGGDPIIERLAAANLKMAQLRADNNAITTVRDRTAERVDEVLNLLRRAEALDKEYTDWVEALPPSWQIKTVAWIDCEVDDLSNSVVHPGRVLSYGELWMASRYSLVRGCRLFIWTTILRCVAWLGPHGDYRSTPQYTNAHRVCCELIEDIVASVPYFFGWNRGKDSAMADGSNFACGPGHSSSVESLAGIFAMWPIFAAATSDFASPSQRIFLRGRLKTIADTMGINQALIMFQATLRHPSLYIGRERLPPTPIKCGSDDIQLAVESSPPTAPIVFSSSPPRSSFATPGAIHDGTALMGSPDQAWSYSAESPLSTSNWIPRTFTEPPYLQEMMLPTQNVPFDQQIPLESDRLCQAY</sequence>
<evidence type="ECO:0000256" key="1">
    <source>
        <dbReference type="ARBA" id="ARBA00023242"/>
    </source>
</evidence>
<feature type="compositionally biased region" description="Polar residues" evidence="2">
    <location>
        <begin position="61"/>
        <end position="77"/>
    </location>
</feature>
<keyword evidence="5" id="KW-1185">Reference proteome</keyword>
<protein>
    <recommendedName>
        <fullName evidence="3">Zn(2)-C6 fungal-type domain-containing protein</fullName>
    </recommendedName>
</protein>
<dbReference type="InterPro" id="IPR001138">
    <property type="entry name" value="Zn2Cys6_DnaBD"/>
</dbReference>
<dbReference type="InterPro" id="IPR053175">
    <property type="entry name" value="DHMBA_Reg_Transcription_Factor"/>
</dbReference>
<evidence type="ECO:0000313" key="4">
    <source>
        <dbReference type="EMBL" id="KAK2629892.1"/>
    </source>
</evidence>
<dbReference type="Gene3D" id="4.10.240.10">
    <property type="entry name" value="Zn(2)-C6 fungal-type DNA-binding domain"/>
    <property type="match status" value="1"/>
</dbReference>
<dbReference type="EMBL" id="JAUBYV010000001">
    <property type="protein sequence ID" value="KAK2629892.1"/>
    <property type="molecule type" value="Genomic_DNA"/>
</dbReference>
<gene>
    <name evidence="4" type="ORF">QTJ16_000712</name>
</gene>
<dbReference type="Pfam" id="PF11951">
    <property type="entry name" value="Fungal_trans_2"/>
    <property type="match status" value="1"/>
</dbReference>
<dbReference type="SMART" id="SM00066">
    <property type="entry name" value="GAL4"/>
    <property type="match status" value="1"/>
</dbReference>
<reference evidence="4" key="1">
    <citation type="submission" date="2023-06" db="EMBL/GenBank/DDBJ databases">
        <title>Draft genome of Marssonina rosae.</title>
        <authorList>
            <person name="Cheng Q."/>
        </authorList>
    </citation>
    <scope>NUCLEOTIDE SEQUENCE</scope>
    <source>
        <strain evidence="4">R4</strain>
    </source>
</reference>
<feature type="domain" description="Zn(2)-C6 fungal-type" evidence="3">
    <location>
        <begin position="10"/>
        <end position="38"/>
    </location>
</feature>
<evidence type="ECO:0000256" key="2">
    <source>
        <dbReference type="SAM" id="MobiDB-lite"/>
    </source>
</evidence>
<evidence type="ECO:0000259" key="3">
    <source>
        <dbReference type="PROSITE" id="PS50048"/>
    </source>
</evidence>
<dbReference type="PANTHER" id="PTHR38791:SF13">
    <property type="entry name" value="ZN(2)-C6 FUNGAL-TYPE DOMAIN-CONTAINING PROTEIN"/>
    <property type="match status" value="1"/>
</dbReference>
<evidence type="ECO:0000313" key="5">
    <source>
        <dbReference type="Proteomes" id="UP001285354"/>
    </source>
</evidence>
<comment type="caution">
    <text evidence="4">The sequence shown here is derived from an EMBL/GenBank/DDBJ whole genome shotgun (WGS) entry which is preliminary data.</text>
</comment>
<feature type="region of interest" description="Disordered" evidence="2">
    <location>
        <begin position="42"/>
        <end position="86"/>
    </location>
</feature>
<dbReference type="GO" id="GO:0008270">
    <property type="term" value="F:zinc ion binding"/>
    <property type="evidence" value="ECO:0007669"/>
    <property type="project" value="InterPro"/>
</dbReference>
<dbReference type="CDD" id="cd00067">
    <property type="entry name" value="GAL4"/>
    <property type="match status" value="1"/>
</dbReference>
<name>A0AAD9T6F0_9HELO</name>
<accession>A0AAD9T6F0</accession>
<dbReference type="PROSITE" id="PS00463">
    <property type="entry name" value="ZN2_CY6_FUNGAL_1"/>
    <property type="match status" value="1"/>
</dbReference>
<dbReference type="Proteomes" id="UP001285354">
    <property type="component" value="Unassembled WGS sequence"/>
</dbReference>
<dbReference type="SUPFAM" id="SSF57701">
    <property type="entry name" value="Zn2/Cys6 DNA-binding domain"/>
    <property type="match status" value="1"/>
</dbReference>
<dbReference type="PROSITE" id="PS50048">
    <property type="entry name" value="ZN2_CY6_FUNGAL_2"/>
    <property type="match status" value="1"/>
</dbReference>
<dbReference type="PANTHER" id="PTHR38791">
    <property type="entry name" value="ZN(II)2CYS6 TRANSCRIPTION FACTOR (EUROFUNG)-RELATED-RELATED"/>
    <property type="match status" value="1"/>
</dbReference>